<reference evidence="1 2" key="1">
    <citation type="submission" date="2024-04" db="EMBL/GenBank/DDBJ databases">
        <authorList>
            <person name="Fracassetti M."/>
        </authorList>
    </citation>
    <scope>NUCLEOTIDE SEQUENCE [LARGE SCALE GENOMIC DNA]</scope>
</reference>
<keyword evidence="2" id="KW-1185">Reference proteome</keyword>
<dbReference type="AlphaFoldDB" id="A0AAV2D0H0"/>
<evidence type="ECO:0000313" key="2">
    <source>
        <dbReference type="Proteomes" id="UP001497516"/>
    </source>
</evidence>
<proteinExistence type="predicted"/>
<protein>
    <submittedName>
        <fullName evidence="1">Uncharacterized protein</fullName>
    </submittedName>
</protein>
<sequence>MAPLWKNQASLRPSGGFLEDQSVDSVAEKSRLIVDGWYAAEEEDEDESEGGRGLGAMMKNLMSIAGARRMRGLTVYIDKGLRKRKIPHKYTGFEGFRQLLPERIDADTMDWKSCQPFEIESCTAQRFREILRAAVEEEEMRRRYRL</sequence>
<evidence type="ECO:0000313" key="1">
    <source>
        <dbReference type="EMBL" id="CAL1362697.1"/>
    </source>
</evidence>
<organism evidence="1 2">
    <name type="scientific">Linum trigynum</name>
    <dbReference type="NCBI Taxonomy" id="586398"/>
    <lineage>
        <taxon>Eukaryota</taxon>
        <taxon>Viridiplantae</taxon>
        <taxon>Streptophyta</taxon>
        <taxon>Embryophyta</taxon>
        <taxon>Tracheophyta</taxon>
        <taxon>Spermatophyta</taxon>
        <taxon>Magnoliopsida</taxon>
        <taxon>eudicotyledons</taxon>
        <taxon>Gunneridae</taxon>
        <taxon>Pentapetalae</taxon>
        <taxon>rosids</taxon>
        <taxon>fabids</taxon>
        <taxon>Malpighiales</taxon>
        <taxon>Linaceae</taxon>
        <taxon>Linum</taxon>
    </lineage>
</organism>
<dbReference type="EMBL" id="OZ034814">
    <property type="protein sequence ID" value="CAL1362697.1"/>
    <property type="molecule type" value="Genomic_DNA"/>
</dbReference>
<gene>
    <name evidence="1" type="ORF">LTRI10_LOCUS9577</name>
</gene>
<accession>A0AAV2D0H0</accession>
<name>A0AAV2D0H0_9ROSI</name>
<dbReference type="Proteomes" id="UP001497516">
    <property type="component" value="Chromosome 10"/>
</dbReference>